<gene>
    <name evidence="2" type="ORF">CLV43_104413</name>
</gene>
<evidence type="ECO:0000259" key="1">
    <source>
        <dbReference type="Pfam" id="PF04149"/>
    </source>
</evidence>
<evidence type="ECO:0000313" key="2">
    <source>
        <dbReference type="EMBL" id="PRY42578.1"/>
    </source>
</evidence>
<evidence type="ECO:0000313" key="3">
    <source>
        <dbReference type="Proteomes" id="UP000239494"/>
    </source>
</evidence>
<keyword evidence="3" id="KW-1185">Reference proteome</keyword>
<proteinExistence type="predicted"/>
<accession>A0A2T0TAA8</accession>
<dbReference type="Proteomes" id="UP000239494">
    <property type="component" value="Unassembled WGS sequence"/>
</dbReference>
<dbReference type="EMBL" id="PVTF01000004">
    <property type="protein sequence ID" value="PRY42578.1"/>
    <property type="molecule type" value="Genomic_DNA"/>
</dbReference>
<feature type="domain" description="DUF397" evidence="1">
    <location>
        <begin position="25"/>
        <end position="73"/>
    </location>
</feature>
<organism evidence="2 3">
    <name type="scientific">Umezawaea tangerina</name>
    <dbReference type="NCBI Taxonomy" id="84725"/>
    <lineage>
        <taxon>Bacteria</taxon>
        <taxon>Bacillati</taxon>
        <taxon>Actinomycetota</taxon>
        <taxon>Actinomycetes</taxon>
        <taxon>Pseudonocardiales</taxon>
        <taxon>Pseudonocardiaceae</taxon>
        <taxon>Umezawaea</taxon>
    </lineage>
</organism>
<dbReference type="RefSeq" id="WP_106187965.1">
    <property type="nucleotide sequence ID" value="NZ_PVTF01000004.1"/>
</dbReference>
<comment type="caution">
    <text evidence="2">The sequence shown here is derived from an EMBL/GenBank/DDBJ whole genome shotgun (WGS) entry which is preliminary data.</text>
</comment>
<protein>
    <submittedName>
        <fullName evidence="2">Uncharacterized protein DUF397</fullName>
    </submittedName>
</protein>
<dbReference type="InterPro" id="IPR007278">
    <property type="entry name" value="DUF397"/>
</dbReference>
<dbReference type="AlphaFoldDB" id="A0A2T0TAA8"/>
<sequence length="77" mass="8122">MTDQETSTWHKSSYSGGNGNCVEITWRTSSYSGGNGGCVAVAWPGARVAVRDSKNATGPALDFPPVQWRAFCALLAA</sequence>
<name>A0A2T0TAA8_9PSEU</name>
<dbReference type="Pfam" id="PF04149">
    <property type="entry name" value="DUF397"/>
    <property type="match status" value="2"/>
</dbReference>
<feature type="domain" description="DUF397" evidence="1">
    <location>
        <begin position="8"/>
        <end position="24"/>
    </location>
</feature>
<reference evidence="2 3" key="1">
    <citation type="submission" date="2018-03" db="EMBL/GenBank/DDBJ databases">
        <title>Genomic Encyclopedia of Archaeal and Bacterial Type Strains, Phase II (KMG-II): from individual species to whole genera.</title>
        <authorList>
            <person name="Goeker M."/>
        </authorList>
    </citation>
    <scope>NUCLEOTIDE SEQUENCE [LARGE SCALE GENOMIC DNA]</scope>
    <source>
        <strain evidence="2 3">DSM 44720</strain>
    </source>
</reference>
<dbReference type="OrthoDB" id="3430276at2"/>